<dbReference type="EMBL" id="JARK01001379">
    <property type="protein sequence ID" value="EYC13588.1"/>
    <property type="molecule type" value="Genomic_DNA"/>
</dbReference>
<dbReference type="AlphaFoldDB" id="A0A016UG83"/>
<reference evidence="2" key="1">
    <citation type="journal article" date="2015" name="Nat. Genet.">
        <title>The genome and transcriptome of the zoonotic hookworm Ancylostoma ceylanicum identify infection-specific gene families.</title>
        <authorList>
            <person name="Schwarz E.M."/>
            <person name="Hu Y."/>
            <person name="Antoshechkin I."/>
            <person name="Miller M.M."/>
            <person name="Sternberg P.W."/>
            <person name="Aroian R.V."/>
        </authorList>
    </citation>
    <scope>NUCLEOTIDE SEQUENCE</scope>
    <source>
        <strain evidence="2">HY135</strain>
    </source>
</reference>
<gene>
    <name evidence="1" type="primary">Acey_s0043.g802</name>
    <name evidence="1" type="ORF">Y032_0043g802</name>
</gene>
<keyword evidence="2" id="KW-1185">Reference proteome</keyword>
<comment type="caution">
    <text evidence="1">The sequence shown here is derived from an EMBL/GenBank/DDBJ whole genome shotgun (WGS) entry which is preliminary data.</text>
</comment>
<evidence type="ECO:0000313" key="1">
    <source>
        <dbReference type="EMBL" id="EYC13588.1"/>
    </source>
</evidence>
<organism evidence="1 2">
    <name type="scientific">Ancylostoma ceylanicum</name>
    <dbReference type="NCBI Taxonomy" id="53326"/>
    <lineage>
        <taxon>Eukaryota</taxon>
        <taxon>Metazoa</taxon>
        <taxon>Ecdysozoa</taxon>
        <taxon>Nematoda</taxon>
        <taxon>Chromadorea</taxon>
        <taxon>Rhabditida</taxon>
        <taxon>Rhabditina</taxon>
        <taxon>Rhabditomorpha</taxon>
        <taxon>Strongyloidea</taxon>
        <taxon>Ancylostomatidae</taxon>
        <taxon>Ancylostomatinae</taxon>
        <taxon>Ancylostoma</taxon>
    </lineage>
</organism>
<proteinExistence type="predicted"/>
<sequence length="82" mass="9248">MSGSRSCHEYMLVNLGRLVLTPQIKRVEVFGEATLAIQQRRCRQTMDMRGPIIEINVNYRSDSDRDVALGAHEFVALALGEL</sequence>
<evidence type="ECO:0000313" key="2">
    <source>
        <dbReference type="Proteomes" id="UP000024635"/>
    </source>
</evidence>
<name>A0A016UG83_9BILA</name>
<accession>A0A016UG83</accession>
<dbReference type="Proteomes" id="UP000024635">
    <property type="component" value="Unassembled WGS sequence"/>
</dbReference>
<protein>
    <submittedName>
        <fullName evidence="1">Uncharacterized protein</fullName>
    </submittedName>
</protein>